<reference evidence="2 3" key="2">
    <citation type="submission" date="2017-02" db="EMBL/GenBank/DDBJ databases">
        <title>A genome survey and senescence transcriptome analysis in Lentinula edodes.</title>
        <authorList>
            <person name="Sakamoto Y."/>
            <person name="Nakade K."/>
            <person name="Sato S."/>
            <person name="Yoshida Y."/>
            <person name="Miyazaki K."/>
            <person name="Natsume S."/>
            <person name="Konno N."/>
        </authorList>
    </citation>
    <scope>NUCLEOTIDE SEQUENCE [LARGE SCALE GENOMIC DNA]</scope>
    <source>
        <strain evidence="2 3">NBRC 111202</strain>
    </source>
</reference>
<evidence type="ECO:0000313" key="3">
    <source>
        <dbReference type="Proteomes" id="UP000188533"/>
    </source>
</evidence>
<dbReference type="EMBL" id="BDGU01000674">
    <property type="protein sequence ID" value="GAW08619.1"/>
    <property type="molecule type" value="Genomic_DNA"/>
</dbReference>
<feature type="compositionally biased region" description="Polar residues" evidence="1">
    <location>
        <begin position="81"/>
        <end position="96"/>
    </location>
</feature>
<accession>A0A1Q3EN40</accession>
<dbReference type="STRING" id="5353.A0A1Q3EN40"/>
<name>A0A1Q3EN40_LENED</name>
<comment type="caution">
    <text evidence="2">The sequence shown here is derived from an EMBL/GenBank/DDBJ whole genome shotgun (WGS) entry which is preliminary data.</text>
</comment>
<feature type="compositionally biased region" description="Low complexity" evidence="1">
    <location>
        <begin position="97"/>
        <end position="127"/>
    </location>
</feature>
<evidence type="ECO:0000256" key="1">
    <source>
        <dbReference type="SAM" id="MobiDB-lite"/>
    </source>
</evidence>
<gene>
    <name evidence="2" type="ORF">LENED_010689</name>
</gene>
<evidence type="ECO:0000313" key="2">
    <source>
        <dbReference type="EMBL" id="GAW08619.1"/>
    </source>
</evidence>
<reference evidence="2 3" key="1">
    <citation type="submission" date="2016-08" db="EMBL/GenBank/DDBJ databases">
        <authorList>
            <consortium name="Lentinula edodes genome sequencing consortium"/>
            <person name="Sakamoto Y."/>
            <person name="Nakade K."/>
            <person name="Sato S."/>
            <person name="Yoshida Y."/>
            <person name="Miyazaki K."/>
            <person name="Natsume S."/>
            <person name="Konno N."/>
        </authorList>
    </citation>
    <scope>NUCLEOTIDE SEQUENCE [LARGE SCALE GENOMIC DNA]</scope>
    <source>
        <strain evidence="2 3">NBRC 111202</strain>
    </source>
</reference>
<organism evidence="2 3">
    <name type="scientific">Lentinula edodes</name>
    <name type="common">Shiitake mushroom</name>
    <name type="synonym">Lentinus edodes</name>
    <dbReference type="NCBI Taxonomy" id="5353"/>
    <lineage>
        <taxon>Eukaryota</taxon>
        <taxon>Fungi</taxon>
        <taxon>Dikarya</taxon>
        <taxon>Basidiomycota</taxon>
        <taxon>Agaricomycotina</taxon>
        <taxon>Agaricomycetes</taxon>
        <taxon>Agaricomycetidae</taxon>
        <taxon>Agaricales</taxon>
        <taxon>Marasmiineae</taxon>
        <taxon>Omphalotaceae</taxon>
        <taxon>Lentinula</taxon>
    </lineage>
</organism>
<protein>
    <submittedName>
        <fullName evidence="2">Uncharacterized protein</fullName>
    </submittedName>
</protein>
<feature type="region of interest" description="Disordered" evidence="1">
    <location>
        <begin position="70"/>
        <end position="157"/>
    </location>
</feature>
<feature type="compositionally biased region" description="Basic and acidic residues" evidence="1">
    <location>
        <begin position="139"/>
        <end position="153"/>
    </location>
</feature>
<sequence length="191" mass="20882">MPLVDILCCFRSRDTLQPEDTVDERTHLIPTTTTEDQPALTPNLVFIDPVQFRERLGTIVRAKEGRMVNVTPNYRSREQSLNRSSGLQRNRPSSRMSSAITSAHTTRSASASDSVSVQDDSDSVASAPFQSRNTMSYGGRDEAGEQEEGEGHLQGDAPTVIVSAPIIPIHKKSAIPVFDDPSVKLSVSWGD</sequence>
<dbReference type="Proteomes" id="UP000188533">
    <property type="component" value="Unassembled WGS sequence"/>
</dbReference>
<dbReference type="AlphaFoldDB" id="A0A1Q3EN40"/>
<proteinExistence type="predicted"/>
<keyword evidence="3" id="KW-1185">Reference proteome</keyword>